<gene>
    <name evidence="8" type="primary">LOC130499506</name>
</gene>
<evidence type="ECO:0000256" key="1">
    <source>
        <dbReference type="ARBA" id="ARBA00022723"/>
    </source>
</evidence>
<dbReference type="GeneID" id="130499506"/>
<accession>A0A9W3CDP4</accession>
<name>A0A9W3CDP4_RAPSA</name>
<dbReference type="Pfam" id="PF10551">
    <property type="entry name" value="MULE"/>
    <property type="match status" value="1"/>
</dbReference>
<evidence type="ECO:0000256" key="4">
    <source>
        <dbReference type="PROSITE-ProRule" id="PRU00325"/>
    </source>
</evidence>
<keyword evidence="7" id="KW-1185">Reference proteome</keyword>
<dbReference type="KEGG" id="rsz:130499506"/>
<dbReference type="SMART" id="SM00575">
    <property type="entry name" value="ZnF_PMZ"/>
    <property type="match status" value="1"/>
</dbReference>
<dbReference type="OrthoDB" id="2365479at2759"/>
<reference evidence="7" key="1">
    <citation type="journal article" date="2019" name="Database">
        <title>The radish genome database (RadishGD): an integrated information resource for radish genomics.</title>
        <authorList>
            <person name="Yu H.J."/>
            <person name="Baek S."/>
            <person name="Lee Y.J."/>
            <person name="Cho A."/>
            <person name="Mun J.H."/>
        </authorList>
    </citation>
    <scope>NUCLEOTIDE SEQUENCE [LARGE SCALE GENOMIC DNA]</scope>
    <source>
        <strain evidence="7">cv. WK10039</strain>
    </source>
</reference>
<evidence type="ECO:0000256" key="5">
    <source>
        <dbReference type="SAM" id="MobiDB-lite"/>
    </source>
</evidence>
<dbReference type="PROSITE" id="PS50966">
    <property type="entry name" value="ZF_SWIM"/>
    <property type="match status" value="1"/>
</dbReference>
<proteinExistence type="predicted"/>
<dbReference type="GO" id="GO:0008270">
    <property type="term" value="F:zinc ion binding"/>
    <property type="evidence" value="ECO:0007669"/>
    <property type="project" value="UniProtKB-KW"/>
</dbReference>
<evidence type="ECO:0000313" key="7">
    <source>
        <dbReference type="Proteomes" id="UP000504610"/>
    </source>
</evidence>
<dbReference type="Pfam" id="PF04434">
    <property type="entry name" value="SWIM"/>
    <property type="match status" value="1"/>
</dbReference>
<dbReference type="Pfam" id="PF03108">
    <property type="entry name" value="DBD_Tnp_Mut"/>
    <property type="match status" value="1"/>
</dbReference>
<evidence type="ECO:0000256" key="2">
    <source>
        <dbReference type="ARBA" id="ARBA00022771"/>
    </source>
</evidence>
<dbReference type="InterPro" id="IPR006564">
    <property type="entry name" value="Znf_PMZ"/>
</dbReference>
<dbReference type="Pfam" id="PF10532">
    <property type="entry name" value="Plant_all_beta"/>
    <property type="match status" value="1"/>
</dbReference>
<keyword evidence="3" id="KW-0862">Zinc</keyword>
<feature type="compositionally biased region" description="Acidic residues" evidence="5">
    <location>
        <begin position="772"/>
        <end position="787"/>
    </location>
</feature>
<reference evidence="8" key="2">
    <citation type="submission" date="2025-08" db="UniProtKB">
        <authorList>
            <consortium name="RefSeq"/>
        </authorList>
    </citation>
    <scope>IDENTIFICATION</scope>
    <source>
        <tissue evidence="8">Leaf</tissue>
    </source>
</reference>
<dbReference type="InterPro" id="IPR018290">
    <property type="entry name" value="MULE_transposase_N"/>
</dbReference>
<organism evidence="7 8">
    <name type="scientific">Raphanus sativus</name>
    <name type="common">Radish</name>
    <name type="synonym">Raphanus raphanistrum var. sativus</name>
    <dbReference type="NCBI Taxonomy" id="3726"/>
    <lineage>
        <taxon>Eukaryota</taxon>
        <taxon>Viridiplantae</taxon>
        <taxon>Streptophyta</taxon>
        <taxon>Embryophyta</taxon>
        <taxon>Tracheophyta</taxon>
        <taxon>Spermatophyta</taxon>
        <taxon>Magnoliopsida</taxon>
        <taxon>eudicotyledons</taxon>
        <taxon>Gunneridae</taxon>
        <taxon>Pentapetalae</taxon>
        <taxon>rosids</taxon>
        <taxon>malvids</taxon>
        <taxon>Brassicales</taxon>
        <taxon>Brassicaceae</taxon>
        <taxon>Brassiceae</taxon>
        <taxon>Raphanus</taxon>
    </lineage>
</organism>
<dbReference type="InterPro" id="IPR004332">
    <property type="entry name" value="Transposase_MuDR"/>
</dbReference>
<keyword evidence="1" id="KW-0479">Metal-binding</keyword>
<evidence type="ECO:0000259" key="6">
    <source>
        <dbReference type="PROSITE" id="PS50966"/>
    </source>
</evidence>
<keyword evidence="2 4" id="KW-0863">Zinc-finger</keyword>
<evidence type="ECO:0000256" key="3">
    <source>
        <dbReference type="ARBA" id="ARBA00022833"/>
    </source>
</evidence>
<dbReference type="RefSeq" id="XP_056849613.1">
    <property type="nucleotide sequence ID" value="XM_056993633.1"/>
</dbReference>
<dbReference type="Proteomes" id="UP000504610">
    <property type="component" value="Chromosome 9"/>
</dbReference>
<sequence>MDNNRRVVIYFDHGGSYSDVGDEVRWKRKDRHISTLVFTMRSDEEVTYSQLVDRICRKMKIDVASSRIQLSYFPFGMDDKRPCYIFDDEDVLGYLLEVEKNQRRSVLHVELIEFVLQNQSNEMFSRDEGILSDARAIDDMAGLKELATIPHIQEDENEKVDEVGTGRDDMENLAVVTPIGTPVVHFEWDDGIDMALHQEFETKDEVRDLVDKAVHKNCFEVHIVKSAPRLYVLKCRGVGCKWYVRAAKLAKSDFFTIRTYRKMHTCVRIEESATKKGKSGTPSLVASVLQADYPGKYKTPAPKDLIDLVKNKLGVTVSYATAWRGKYKAINDMRGNPTESFARLPSYLHMLKMLNPGTVTHLLVDEKNEFKYVFFALGACIEGFNSMRKVIIMDGTHLKGVYKGVLLIATAQDPDHHHYPLAFAVVDGEKNASWRWFLSTLKTLIPDDPQLVFCTDRNQSIIKTVHEVYPLAIHGYCIYHLANNVKGACSNVRKDVVAHKFKKIAGIYTEKEFRRKYTDFRRMYPQAAKYLDESVDETKWARCQFPGARYNIDTTNTVESMNGVFKEERKYALLPMIDQIVGKIIEWFNKYRQISVGVPQRQLLVPHVHAELHANCPIARTLRVEVLNTFERTYNVTGTDGKGYLVDLINKRCHCRHFEIDRYPCVHALAAIMKYCKTTTDDTLEQLVENYCSKYYWMEQWTLAYCRTIYPVPHHSSWQVPQEIQSQVVFPPYVDKKKGRLQTTRFPSAGEYRRKRKKTYPPFSEWLGDSSDKDDSDNDDIDYEESNSEGSDSEGSGSEESGSEESGSEGNGDERGGNEGIDE</sequence>
<dbReference type="PANTHER" id="PTHR31973">
    <property type="entry name" value="POLYPROTEIN, PUTATIVE-RELATED"/>
    <property type="match status" value="1"/>
</dbReference>
<feature type="compositionally biased region" description="Low complexity" evidence="5">
    <location>
        <begin position="788"/>
        <end position="800"/>
    </location>
</feature>
<dbReference type="PANTHER" id="PTHR31973:SF187">
    <property type="entry name" value="MUTATOR TRANSPOSASE MUDRA PROTEIN"/>
    <property type="match status" value="1"/>
</dbReference>
<protein>
    <submittedName>
        <fullName evidence="8">Uncharacterized protein LOC130499506</fullName>
    </submittedName>
</protein>
<dbReference type="AlphaFoldDB" id="A0A9W3CDP4"/>
<evidence type="ECO:0000313" key="8">
    <source>
        <dbReference type="RefSeq" id="XP_056849613.1"/>
    </source>
</evidence>
<feature type="region of interest" description="Disordered" evidence="5">
    <location>
        <begin position="762"/>
        <end position="823"/>
    </location>
</feature>
<dbReference type="InterPro" id="IPR018289">
    <property type="entry name" value="MULE_transposase_dom"/>
</dbReference>
<dbReference type="InterPro" id="IPR007527">
    <property type="entry name" value="Znf_SWIM"/>
</dbReference>
<feature type="domain" description="SWIM-type" evidence="6">
    <location>
        <begin position="644"/>
        <end position="676"/>
    </location>
</feature>